<feature type="compositionally biased region" description="Basic and acidic residues" evidence="1">
    <location>
        <begin position="399"/>
        <end position="413"/>
    </location>
</feature>
<feature type="region of interest" description="Disordered" evidence="1">
    <location>
        <begin position="77"/>
        <end position="137"/>
    </location>
</feature>
<gene>
    <name evidence="2" type="ORF">P4O66_022538</name>
</gene>
<accession>A0AAD8ZPK4</accession>
<protein>
    <submittedName>
        <fullName evidence="2">Uncharacterized protein</fullName>
    </submittedName>
</protein>
<name>A0AAD8ZPK4_9TELE</name>
<comment type="caution">
    <text evidence="2">The sequence shown here is derived from an EMBL/GenBank/DDBJ whole genome shotgun (WGS) entry which is preliminary data.</text>
</comment>
<evidence type="ECO:0000256" key="1">
    <source>
        <dbReference type="SAM" id="MobiDB-lite"/>
    </source>
</evidence>
<reference evidence="2" key="1">
    <citation type="submission" date="2023-03" db="EMBL/GenBank/DDBJ databases">
        <title>Electrophorus voltai genome.</title>
        <authorList>
            <person name="Bian C."/>
        </authorList>
    </citation>
    <scope>NUCLEOTIDE SEQUENCE</scope>
    <source>
        <strain evidence="2">CB-2022</strain>
        <tissue evidence="2">Muscle</tissue>
    </source>
</reference>
<dbReference type="Proteomes" id="UP001239994">
    <property type="component" value="Unassembled WGS sequence"/>
</dbReference>
<feature type="compositionally biased region" description="Polar residues" evidence="1">
    <location>
        <begin position="126"/>
        <end position="137"/>
    </location>
</feature>
<sequence length="413" mass="46064">MADKWLSEGYVRRPLHTVAYKSRLHPEELNSCVLEHMAESLGYSISDIIHTVINNKPSAILATYQLLLKTVTRRTKGAKIAKSETTNDRSQRQSSKTQRSQSRDRDSLTGRRRLEDTDTIRHKQPSSEQRAVSPSTLPVFTNDDIAITMETKEALFPEVSMFGERALAPPTKCSCRDGSASKLCGSSPCDAPIPVENKKELQPTRPSSKTRNLIHSHFEDHIGEESAQCHDNKPEKLQKFYADKGVSPRTHPESRAGHQFKDLLSAIEEKSHTSRHLSAMETTAQTSPLPHLCHGTLGNISPRKVTWVGLKHHSGADAGSSPFLVNGSKPPVFSSPRQQALLIESLRYAKEKRIAEAAQDRAAGIPGDPAKRNLVQLRTSTQRRDTKLNLPMLPTTVPHKPDKKTEMRRMDFA</sequence>
<proteinExistence type="predicted"/>
<feature type="region of interest" description="Disordered" evidence="1">
    <location>
        <begin position="391"/>
        <end position="413"/>
    </location>
</feature>
<evidence type="ECO:0000313" key="3">
    <source>
        <dbReference type="Proteomes" id="UP001239994"/>
    </source>
</evidence>
<dbReference type="AlphaFoldDB" id="A0AAD8ZPK4"/>
<keyword evidence="3" id="KW-1185">Reference proteome</keyword>
<feature type="compositionally biased region" description="Basic and acidic residues" evidence="1">
    <location>
        <begin position="101"/>
        <end position="121"/>
    </location>
</feature>
<dbReference type="EMBL" id="JAROKS010000008">
    <property type="protein sequence ID" value="KAK1801908.1"/>
    <property type="molecule type" value="Genomic_DNA"/>
</dbReference>
<organism evidence="2 3">
    <name type="scientific">Electrophorus voltai</name>
    <dbReference type="NCBI Taxonomy" id="2609070"/>
    <lineage>
        <taxon>Eukaryota</taxon>
        <taxon>Metazoa</taxon>
        <taxon>Chordata</taxon>
        <taxon>Craniata</taxon>
        <taxon>Vertebrata</taxon>
        <taxon>Euteleostomi</taxon>
        <taxon>Actinopterygii</taxon>
        <taxon>Neopterygii</taxon>
        <taxon>Teleostei</taxon>
        <taxon>Ostariophysi</taxon>
        <taxon>Gymnotiformes</taxon>
        <taxon>Gymnotoidei</taxon>
        <taxon>Gymnotidae</taxon>
        <taxon>Electrophorus</taxon>
    </lineage>
</organism>
<evidence type="ECO:0000313" key="2">
    <source>
        <dbReference type="EMBL" id="KAK1801908.1"/>
    </source>
</evidence>
<feature type="compositionally biased region" description="Basic and acidic residues" evidence="1">
    <location>
        <begin position="81"/>
        <end position="91"/>
    </location>
</feature>